<dbReference type="PROSITE" id="PS00108">
    <property type="entry name" value="PROTEIN_KINASE_ST"/>
    <property type="match status" value="1"/>
</dbReference>
<sequence>HPGTDELPSDSIIMKIVCSKYFISSPVKNNSSTTMQSNQARNRLYKGHDIKNLDHAIIKVFTNQSSWEIEKKFLCSLKSKFVIKWLDMEINNHFGFVSVTSYAGENLETKKYIFNGAIAKKQILLSISRAIEFLHGEKVAHLDLKLSNIICKPNNPYKIRLCDFESAKNFGDYLQSDHFCSCGFSAPEIVQHATIKVGSAQDIFSLGCIFYFIHKNMRIYDAFDDLRNSTCFDHRVYGEIVDEQAANITLRMLDWNPNDRPTIQKVIDSDYFK</sequence>
<keyword evidence="3" id="KW-1185">Reference proteome</keyword>
<accession>A0A9N9HKX2</accession>
<comment type="caution">
    <text evidence="2">The sequence shown here is derived from an EMBL/GenBank/DDBJ whole genome shotgun (WGS) entry which is preliminary data.</text>
</comment>
<dbReference type="InterPro" id="IPR000719">
    <property type="entry name" value="Prot_kinase_dom"/>
</dbReference>
<dbReference type="GO" id="GO:0004672">
    <property type="term" value="F:protein kinase activity"/>
    <property type="evidence" value="ECO:0007669"/>
    <property type="project" value="InterPro"/>
</dbReference>
<name>A0A9N9HKX2_9GLOM</name>
<dbReference type="CDD" id="cd00180">
    <property type="entry name" value="PKc"/>
    <property type="match status" value="1"/>
</dbReference>
<dbReference type="Gene3D" id="1.10.510.10">
    <property type="entry name" value="Transferase(Phosphotransferase) domain 1"/>
    <property type="match status" value="1"/>
</dbReference>
<evidence type="ECO:0000313" key="2">
    <source>
        <dbReference type="EMBL" id="CAG8686059.1"/>
    </source>
</evidence>
<gene>
    <name evidence="2" type="ORF">AGERDE_LOCUS12882</name>
</gene>
<proteinExistence type="predicted"/>
<dbReference type="Pfam" id="PF00069">
    <property type="entry name" value="Pkinase"/>
    <property type="match status" value="1"/>
</dbReference>
<dbReference type="InterPro" id="IPR008271">
    <property type="entry name" value="Ser/Thr_kinase_AS"/>
</dbReference>
<dbReference type="SUPFAM" id="SSF56112">
    <property type="entry name" value="Protein kinase-like (PK-like)"/>
    <property type="match status" value="1"/>
</dbReference>
<dbReference type="GO" id="GO:0005524">
    <property type="term" value="F:ATP binding"/>
    <property type="evidence" value="ECO:0007669"/>
    <property type="project" value="InterPro"/>
</dbReference>
<protein>
    <submittedName>
        <fullName evidence="2">732_t:CDS:1</fullName>
    </submittedName>
</protein>
<dbReference type="PANTHER" id="PTHR44167">
    <property type="entry name" value="OVARIAN-SPECIFIC SERINE/THREONINE-PROTEIN KINASE LOK-RELATED"/>
    <property type="match status" value="1"/>
</dbReference>
<dbReference type="InterPro" id="IPR011009">
    <property type="entry name" value="Kinase-like_dom_sf"/>
</dbReference>
<dbReference type="Proteomes" id="UP000789831">
    <property type="component" value="Unassembled WGS sequence"/>
</dbReference>
<feature type="non-terminal residue" evidence="2">
    <location>
        <position position="273"/>
    </location>
</feature>
<dbReference type="SMART" id="SM00220">
    <property type="entry name" value="S_TKc"/>
    <property type="match status" value="1"/>
</dbReference>
<dbReference type="AlphaFoldDB" id="A0A9N9HKX2"/>
<evidence type="ECO:0000313" key="3">
    <source>
        <dbReference type="Proteomes" id="UP000789831"/>
    </source>
</evidence>
<feature type="domain" description="Protein kinase" evidence="1">
    <location>
        <begin position="1"/>
        <end position="272"/>
    </location>
</feature>
<dbReference type="PANTHER" id="PTHR44167:SF24">
    <property type="entry name" value="SERINE_THREONINE-PROTEIN KINASE CHK2"/>
    <property type="match status" value="1"/>
</dbReference>
<reference evidence="2" key="1">
    <citation type="submission" date="2021-06" db="EMBL/GenBank/DDBJ databases">
        <authorList>
            <person name="Kallberg Y."/>
            <person name="Tangrot J."/>
            <person name="Rosling A."/>
        </authorList>
    </citation>
    <scope>NUCLEOTIDE SEQUENCE</scope>
    <source>
        <strain evidence="2">MT106</strain>
    </source>
</reference>
<evidence type="ECO:0000259" key="1">
    <source>
        <dbReference type="PROSITE" id="PS50011"/>
    </source>
</evidence>
<organism evidence="2 3">
    <name type="scientific">Ambispora gerdemannii</name>
    <dbReference type="NCBI Taxonomy" id="144530"/>
    <lineage>
        <taxon>Eukaryota</taxon>
        <taxon>Fungi</taxon>
        <taxon>Fungi incertae sedis</taxon>
        <taxon>Mucoromycota</taxon>
        <taxon>Glomeromycotina</taxon>
        <taxon>Glomeromycetes</taxon>
        <taxon>Archaeosporales</taxon>
        <taxon>Ambisporaceae</taxon>
        <taxon>Ambispora</taxon>
    </lineage>
</organism>
<dbReference type="PROSITE" id="PS50011">
    <property type="entry name" value="PROTEIN_KINASE_DOM"/>
    <property type="match status" value="1"/>
</dbReference>
<dbReference type="EMBL" id="CAJVPL010012108">
    <property type="protein sequence ID" value="CAG8686059.1"/>
    <property type="molecule type" value="Genomic_DNA"/>
</dbReference>
<dbReference type="OrthoDB" id="2449239at2759"/>